<dbReference type="PANTHER" id="PTHR33154:SF18">
    <property type="entry name" value="ARSENICAL RESISTANCE OPERON REPRESSOR"/>
    <property type="match status" value="1"/>
</dbReference>
<keyword evidence="3" id="KW-0804">Transcription</keyword>
<dbReference type="InterPro" id="IPR036388">
    <property type="entry name" value="WH-like_DNA-bd_sf"/>
</dbReference>
<evidence type="ECO:0000256" key="3">
    <source>
        <dbReference type="ARBA" id="ARBA00023163"/>
    </source>
</evidence>
<reference evidence="5 6" key="1">
    <citation type="submission" date="2018-09" db="EMBL/GenBank/DDBJ databases">
        <authorList>
            <person name="Tagini F."/>
        </authorList>
    </citation>
    <scope>NUCLEOTIDE SEQUENCE [LARGE SCALE GENOMIC DNA]</scope>
    <source>
        <strain evidence="5 6">MK13</strain>
    </source>
</reference>
<dbReference type="PANTHER" id="PTHR33154">
    <property type="entry name" value="TRANSCRIPTIONAL REGULATOR, ARSR FAMILY"/>
    <property type="match status" value="1"/>
</dbReference>
<dbReference type="OrthoDB" id="9798835at2"/>
<dbReference type="InterPro" id="IPR018334">
    <property type="entry name" value="ArsR_HTH"/>
</dbReference>
<dbReference type="NCBIfam" id="NF033788">
    <property type="entry name" value="HTH_metalloreg"/>
    <property type="match status" value="1"/>
</dbReference>
<gene>
    <name evidence="5" type="primary">arsR1_2</name>
    <name evidence="5" type="ORF">LAUMK13_02033</name>
</gene>
<evidence type="ECO:0000313" key="6">
    <source>
        <dbReference type="Proteomes" id="UP000267289"/>
    </source>
</evidence>
<dbReference type="InterPro" id="IPR001845">
    <property type="entry name" value="HTH_ArsR_DNA-bd_dom"/>
</dbReference>
<dbReference type="GO" id="GO:0003700">
    <property type="term" value="F:DNA-binding transcription factor activity"/>
    <property type="evidence" value="ECO:0007669"/>
    <property type="project" value="InterPro"/>
</dbReference>
<dbReference type="AlphaFoldDB" id="A0A498Q115"/>
<feature type="domain" description="HTH arsR-type" evidence="4">
    <location>
        <begin position="48"/>
        <end position="144"/>
    </location>
</feature>
<dbReference type="PROSITE" id="PS00846">
    <property type="entry name" value="HTH_ARSR_1"/>
    <property type="match status" value="1"/>
</dbReference>
<dbReference type="InterPro" id="IPR011991">
    <property type="entry name" value="ArsR-like_HTH"/>
</dbReference>
<protein>
    <submittedName>
        <fullName evidence="5">Arsenic resistance transcriptional regulator ArsR1</fullName>
    </submittedName>
</protein>
<dbReference type="InterPro" id="IPR051081">
    <property type="entry name" value="HTH_MetalResp_TranReg"/>
</dbReference>
<dbReference type="PROSITE" id="PS50987">
    <property type="entry name" value="HTH_ARSR_2"/>
    <property type="match status" value="1"/>
</dbReference>
<evidence type="ECO:0000256" key="2">
    <source>
        <dbReference type="ARBA" id="ARBA00023125"/>
    </source>
</evidence>
<dbReference type="InterPro" id="IPR036390">
    <property type="entry name" value="WH_DNA-bd_sf"/>
</dbReference>
<dbReference type="EMBL" id="UPHQ01000090">
    <property type="protein sequence ID" value="VBA38263.1"/>
    <property type="molecule type" value="Genomic_DNA"/>
</dbReference>
<keyword evidence="2" id="KW-0238">DNA-binding</keyword>
<evidence type="ECO:0000313" key="5">
    <source>
        <dbReference type="EMBL" id="VBA38263.1"/>
    </source>
</evidence>
<sequence>MPHASTGVNALCHTVVVPAATASATKPHGSLLAADLAACCTPITGTVLESPAAERLAAVLKALAEPTRLRLVSLIAGHEGAEACVCDLTAPVGLSQPTVSHHLKILVEAGLLERTQRGKWAYYRLVPGVLDALAGMLTGTGRPR</sequence>
<dbReference type="GO" id="GO:0003677">
    <property type="term" value="F:DNA binding"/>
    <property type="evidence" value="ECO:0007669"/>
    <property type="project" value="UniProtKB-KW"/>
</dbReference>
<keyword evidence="1" id="KW-0805">Transcription regulation</keyword>
<keyword evidence="6" id="KW-1185">Reference proteome</keyword>
<evidence type="ECO:0000256" key="1">
    <source>
        <dbReference type="ARBA" id="ARBA00023015"/>
    </source>
</evidence>
<dbReference type="SMART" id="SM00418">
    <property type="entry name" value="HTH_ARSR"/>
    <property type="match status" value="1"/>
</dbReference>
<dbReference type="Proteomes" id="UP000267289">
    <property type="component" value="Unassembled WGS sequence"/>
</dbReference>
<accession>A0A498Q115</accession>
<organism evidence="5 6">
    <name type="scientific">Mycobacterium innocens</name>
    <dbReference type="NCBI Taxonomy" id="2341083"/>
    <lineage>
        <taxon>Bacteria</taxon>
        <taxon>Bacillati</taxon>
        <taxon>Actinomycetota</taxon>
        <taxon>Actinomycetes</taxon>
        <taxon>Mycobacteriales</taxon>
        <taxon>Mycobacteriaceae</taxon>
        <taxon>Mycobacterium</taxon>
    </lineage>
</organism>
<dbReference type="Pfam" id="PF01022">
    <property type="entry name" value="HTH_5"/>
    <property type="match status" value="1"/>
</dbReference>
<name>A0A498Q115_9MYCO</name>
<proteinExistence type="predicted"/>
<dbReference type="Gene3D" id="1.10.10.10">
    <property type="entry name" value="Winged helix-like DNA-binding domain superfamily/Winged helix DNA-binding domain"/>
    <property type="match status" value="1"/>
</dbReference>
<evidence type="ECO:0000259" key="4">
    <source>
        <dbReference type="PROSITE" id="PS50987"/>
    </source>
</evidence>
<dbReference type="PRINTS" id="PR00778">
    <property type="entry name" value="HTHARSR"/>
</dbReference>
<dbReference type="SUPFAM" id="SSF46785">
    <property type="entry name" value="Winged helix' DNA-binding domain"/>
    <property type="match status" value="1"/>
</dbReference>
<dbReference type="CDD" id="cd00090">
    <property type="entry name" value="HTH_ARSR"/>
    <property type="match status" value="1"/>
</dbReference>